<reference evidence="4 5" key="1">
    <citation type="submission" date="2016-08" db="EMBL/GenBank/DDBJ databases">
        <authorList>
            <person name="Seilhamer J.J."/>
        </authorList>
    </citation>
    <scope>NUCLEOTIDE SEQUENCE [LARGE SCALE GENOMIC DNA]</scope>
    <source>
        <strain evidence="4">L21-II-0</strain>
    </source>
</reference>
<dbReference type="OrthoDB" id="107421at2157"/>
<sequence>MSFPGPVSGQAPADGGSPEPGAGTGGYRRLNRKCMLSMYIDYAIGYAVLLAAYILTKTYGEGFLGAYYDPVGYGFLVALGIALVYIAVAPPVFYARYRYRITEDRVDVRCGVLFIRHTLVPIERVHQVEIARGPINNLLGLADVTITTAGGEATLRYLELDEAEKVADRLNNLIGRMLRERMPTTPGPRPGAADE</sequence>
<evidence type="ECO:0000313" key="5">
    <source>
        <dbReference type="Proteomes" id="UP000184671"/>
    </source>
</evidence>
<gene>
    <name evidence="4" type="ORF">L21_2545</name>
</gene>
<evidence type="ECO:0000313" key="4">
    <source>
        <dbReference type="EMBL" id="SCL76609.1"/>
    </source>
</evidence>
<dbReference type="RefSeq" id="WP_074370802.1">
    <property type="nucleotide sequence ID" value="NZ_FMID01000062.1"/>
</dbReference>
<feature type="domain" description="YdbS-like PH" evidence="3">
    <location>
        <begin position="94"/>
        <end position="170"/>
    </location>
</feature>
<feature type="transmembrane region" description="Helical" evidence="2">
    <location>
        <begin position="75"/>
        <end position="95"/>
    </location>
</feature>
<protein>
    <submittedName>
        <fullName evidence="4">Bacterial membrane flanked domain protein</fullName>
    </submittedName>
</protein>
<dbReference type="STRING" id="118126.L21_2545"/>
<name>A0A1M4MNX2_9EURY</name>
<evidence type="ECO:0000256" key="1">
    <source>
        <dbReference type="SAM" id="MobiDB-lite"/>
    </source>
</evidence>
<feature type="transmembrane region" description="Helical" evidence="2">
    <location>
        <begin position="36"/>
        <end position="55"/>
    </location>
</feature>
<keyword evidence="2" id="KW-1133">Transmembrane helix</keyword>
<feature type="region of interest" description="Disordered" evidence="1">
    <location>
        <begin position="1"/>
        <end position="22"/>
    </location>
</feature>
<dbReference type="AlphaFoldDB" id="A0A1M4MNX2"/>
<dbReference type="PANTHER" id="PTHR34473:SF3">
    <property type="entry name" value="TRANSMEMBRANE PROTEIN-RELATED"/>
    <property type="match status" value="1"/>
</dbReference>
<organism evidence="4 5">
    <name type="scientific">Methanoculleus chikugoensis</name>
    <dbReference type="NCBI Taxonomy" id="118126"/>
    <lineage>
        <taxon>Archaea</taxon>
        <taxon>Methanobacteriati</taxon>
        <taxon>Methanobacteriota</taxon>
        <taxon>Stenosarchaea group</taxon>
        <taxon>Methanomicrobia</taxon>
        <taxon>Methanomicrobiales</taxon>
        <taxon>Methanomicrobiaceae</taxon>
        <taxon>Methanoculleus</taxon>
    </lineage>
</organism>
<keyword evidence="2" id="KW-0812">Transmembrane</keyword>
<dbReference type="EMBL" id="FMID01000062">
    <property type="protein sequence ID" value="SCL76609.1"/>
    <property type="molecule type" value="Genomic_DNA"/>
</dbReference>
<accession>A0A1M4MNX2</accession>
<evidence type="ECO:0000256" key="2">
    <source>
        <dbReference type="SAM" id="Phobius"/>
    </source>
</evidence>
<keyword evidence="2" id="KW-0472">Membrane</keyword>
<dbReference type="Pfam" id="PF03703">
    <property type="entry name" value="bPH_2"/>
    <property type="match status" value="1"/>
</dbReference>
<dbReference type="InterPro" id="IPR005182">
    <property type="entry name" value="YdbS-like_PH"/>
</dbReference>
<proteinExistence type="predicted"/>
<dbReference type="Proteomes" id="UP000184671">
    <property type="component" value="Unassembled WGS sequence"/>
</dbReference>
<dbReference type="PANTHER" id="PTHR34473">
    <property type="entry name" value="UPF0699 TRANSMEMBRANE PROTEIN YDBS"/>
    <property type="match status" value="1"/>
</dbReference>
<evidence type="ECO:0000259" key="3">
    <source>
        <dbReference type="Pfam" id="PF03703"/>
    </source>
</evidence>